<dbReference type="Pfam" id="PF09346">
    <property type="entry name" value="SMI1_KNR4"/>
    <property type="match status" value="1"/>
</dbReference>
<dbReference type="AlphaFoldDB" id="A0A9P9DMJ0"/>
<gene>
    <name evidence="2" type="ORF">EDB81DRAFT_814218</name>
</gene>
<dbReference type="EMBL" id="JAGMUV010000024">
    <property type="protein sequence ID" value="KAH7121687.1"/>
    <property type="molecule type" value="Genomic_DNA"/>
</dbReference>
<dbReference type="SUPFAM" id="SSF160631">
    <property type="entry name" value="SMI1/KNR4-like"/>
    <property type="match status" value="1"/>
</dbReference>
<dbReference type="InterPro" id="IPR018958">
    <property type="entry name" value="Knr4/Smi1-like_dom"/>
</dbReference>
<evidence type="ECO:0000259" key="1">
    <source>
        <dbReference type="SMART" id="SM00860"/>
    </source>
</evidence>
<feature type="domain" description="Knr4/Smi1-like" evidence="1">
    <location>
        <begin position="13"/>
        <end position="145"/>
    </location>
</feature>
<proteinExistence type="predicted"/>
<evidence type="ECO:0000313" key="2">
    <source>
        <dbReference type="EMBL" id="KAH7121687.1"/>
    </source>
</evidence>
<name>A0A9P9DMJ0_9HYPO</name>
<dbReference type="Proteomes" id="UP000738349">
    <property type="component" value="Unassembled WGS sequence"/>
</dbReference>
<reference evidence="2" key="1">
    <citation type="journal article" date="2021" name="Nat. Commun.">
        <title>Genetic determinants of endophytism in the Arabidopsis root mycobiome.</title>
        <authorList>
            <person name="Mesny F."/>
            <person name="Miyauchi S."/>
            <person name="Thiergart T."/>
            <person name="Pickel B."/>
            <person name="Atanasova L."/>
            <person name="Karlsson M."/>
            <person name="Huettel B."/>
            <person name="Barry K.W."/>
            <person name="Haridas S."/>
            <person name="Chen C."/>
            <person name="Bauer D."/>
            <person name="Andreopoulos W."/>
            <person name="Pangilinan J."/>
            <person name="LaButti K."/>
            <person name="Riley R."/>
            <person name="Lipzen A."/>
            <person name="Clum A."/>
            <person name="Drula E."/>
            <person name="Henrissat B."/>
            <person name="Kohler A."/>
            <person name="Grigoriev I.V."/>
            <person name="Martin F.M."/>
            <person name="Hacquard S."/>
        </authorList>
    </citation>
    <scope>NUCLEOTIDE SEQUENCE</scope>
    <source>
        <strain evidence="2">MPI-CAGE-AT-0147</strain>
    </source>
</reference>
<sequence length="150" mass="17010">MVPVMLAMHSQPLPSEQDVEEFSKRFSIPDDYKSFLQRHNGGIPQPNTIRPDDNVRVINHLLALVSPRGFGESIENYLGLYKDRIPKSNLPIASAGSGDLLLIDLQDTGSIYYWDHNFEADSEIAENYYKNLDKIADSFSDLLTTLHEQN</sequence>
<evidence type="ECO:0000313" key="3">
    <source>
        <dbReference type="Proteomes" id="UP000738349"/>
    </source>
</evidence>
<dbReference type="Gene3D" id="3.40.1580.10">
    <property type="entry name" value="SMI1/KNR4-like"/>
    <property type="match status" value="1"/>
</dbReference>
<organism evidence="2 3">
    <name type="scientific">Dactylonectria macrodidyma</name>
    <dbReference type="NCBI Taxonomy" id="307937"/>
    <lineage>
        <taxon>Eukaryota</taxon>
        <taxon>Fungi</taxon>
        <taxon>Dikarya</taxon>
        <taxon>Ascomycota</taxon>
        <taxon>Pezizomycotina</taxon>
        <taxon>Sordariomycetes</taxon>
        <taxon>Hypocreomycetidae</taxon>
        <taxon>Hypocreales</taxon>
        <taxon>Nectriaceae</taxon>
        <taxon>Dactylonectria</taxon>
    </lineage>
</organism>
<dbReference type="SMART" id="SM00860">
    <property type="entry name" value="SMI1_KNR4"/>
    <property type="match status" value="1"/>
</dbReference>
<protein>
    <recommendedName>
        <fullName evidence="1">Knr4/Smi1-like domain-containing protein</fullName>
    </recommendedName>
</protein>
<dbReference type="InterPro" id="IPR037883">
    <property type="entry name" value="Knr4/Smi1-like_sf"/>
</dbReference>
<comment type="caution">
    <text evidence="2">The sequence shown here is derived from an EMBL/GenBank/DDBJ whole genome shotgun (WGS) entry which is preliminary data.</text>
</comment>
<keyword evidence="3" id="KW-1185">Reference proteome</keyword>
<accession>A0A9P9DMJ0</accession>